<dbReference type="Proteomes" id="UP000244189">
    <property type="component" value="Unassembled WGS sequence"/>
</dbReference>
<organism evidence="6 7">
    <name type="scientific">Sphingomonas aurantiaca</name>
    <dbReference type="NCBI Taxonomy" id="185949"/>
    <lineage>
        <taxon>Bacteria</taxon>
        <taxon>Pseudomonadati</taxon>
        <taxon>Pseudomonadota</taxon>
        <taxon>Alphaproteobacteria</taxon>
        <taxon>Sphingomonadales</taxon>
        <taxon>Sphingomonadaceae</taxon>
        <taxon>Sphingomonas</taxon>
    </lineage>
</organism>
<dbReference type="Pfam" id="PF18120">
    <property type="entry name" value="DUF5597"/>
    <property type="match status" value="1"/>
</dbReference>
<feature type="domain" description="Glycoside hydrolase family 42 N-terminal" evidence="4">
    <location>
        <begin position="74"/>
        <end position="237"/>
    </location>
</feature>
<evidence type="ECO:0000256" key="1">
    <source>
        <dbReference type="ARBA" id="ARBA00022801"/>
    </source>
</evidence>
<dbReference type="GO" id="GO:0009341">
    <property type="term" value="C:beta-galactosidase complex"/>
    <property type="evidence" value="ECO:0007669"/>
    <property type="project" value="InterPro"/>
</dbReference>
<keyword evidence="2" id="KW-0326">Glycosidase</keyword>
<sequence length="553" mass="60874">MVRMKKMVAGLALSVSLIAGIASAQTTTEVPRIVSKGGRHALMVDGSPFLMLGAQVNNSSNYPSALAQVWPVLDRIHANTVEIPIAWQQVEPVERRFDMTFLQTLLEQARVHDKRVVLLWFGTWKNTAPSYTPDWFKADNRRFPRMKLKDGTDHYVHSPMFRATLEADKRAFVEVMKYLKAHDPQNTVIMVQPENEVGSYRSPRDYGAQAEAVFAKPVPAELARALKKPGGSWTQMFGKQADRAFNTWHTARFVDEIAAAGKAIKPLPMYVNASLAGPSNVPDPTGVASGGPQQDVLDIWKAAAPALDFQAPDIYDRDAGHVALYLDAYARPDNALMVPEIGNAKEFARFFYAAIGRGAIGYAPFGMDDTGYFNYPLGAKALDDETLDSIGLKYAALSTMARDWAKIAYEHPTWGAVKPDDVAGQGAPAQSTPAQSTTMGNWTIATSYGEWQFGQKDWTWIKSEPPVWAKEPVGGVAVAHLSPNEFLLVGDHVRLTFGTAKDGPKNGSVFRVEEGRMADGRWVMSRVWNGDQTDYGITLVAPTVLKVMMGTYK</sequence>
<keyword evidence="1" id="KW-0378">Hydrolase</keyword>
<keyword evidence="7" id="KW-1185">Reference proteome</keyword>
<feature type="signal peptide" evidence="3">
    <location>
        <begin position="1"/>
        <end position="24"/>
    </location>
</feature>
<gene>
    <name evidence="6" type="ORF">C8J26_3227</name>
</gene>
<feature type="chain" id="PRO_5015778670" evidence="3">
    <location>
        <begin position="25"/>
        <end position="553"/>
    </location>
</feature>
<dbReference type="Gene3D" id="2.60.220.20">
    <property type="entry name" value="putative beta-Galactosidase from caulobacter crescentus"/>
    <property type="match status" value="1"/>
</dbReference>
<dbReference type="SUPFAM" id="SSF51445">
    <property type="entry name" value="(Trans)glycosidases"/>
    <property type="match status" value="1"/>
</dbReference>
<dbReference type="AlphaFoldDB" id="A0A2T5GHW6"/>
<dbReference type="InterPro" id="IPR013529">
    <property type="entry name" value="Glyco_hydro_42_N"/>
</dbReference>
<dbReference type="EMBL" id="QAOG01000006">
    <property type="protein sequence ID" value="PTQ58903.1"/>
    <property type="molecule type" value="Genomic_DNA"/>
</dbReference>
<proteinExistence type="predicted"/>
<evidence type="ECO:0000259" key="4">
    <source>
        <dbReference type="Pfam" id="PF02449"/>
    </source>
</evidence>
<dbReference type="InterPro" id="IPR017853">
    <property type="entry name" value="GH"/>
</dbReference>
<reference evidence="6 7" key="1">
    <citation type="submission" date="2018-04" db="EMBL/GenBank/DDBJ databases">
        <title>Genomic Encyclopedia of Type Strains, Phase III (KMG-III): the genomes of soil and plant-associated and newly described type strains.</title>
        <authorList>
            <person name="Whitman W."/>
        </authorList>
    </citation>
    <scope>NUCLEOTIDE SEQUENCE [LARGE SCALE GENOMIC DNA]</scope>
    <source>
        <strain evidence="6 7">MA101b</strain>
    </source>
</reference>
<feature type="domain" description="DUF5597" evidence="5">
    <location>
        <begin position="393"/>
        <end position="538"/>
    </location>
</feature>
<dbReference type="InterPro" id="IPR040719">
    <property type="entry name" value="DUF5597"/>
</dbReference>
<dbReference type="Gene3D" id="3.20.20.80">
    <property type="entry name" value="Glycosidases"/>
    <property type="match status" value="1"/>
</dbReference>
<comment type="caution">
    <text evidence="6">The sequence shown here is derived from an EMBL/GenBank/DDBJ whole genome shotgun (WGS) entry which is preliminary data.</text>
</comment>
<evidence type="ECO:0000259" key="5">
    <source>
        <dbReference type="Pfam" id="PF18120"/>
    </source>
</evidence>
<dbReference type="GO" id="GO:0005975">
    <property type="term" value="P:carbohydrate metabolic process"/>
    <property type="evidence" value="ECO:0007669"/>
    <property type="project" value="InterPro"/>
</dbReference>
<evidence type="ECO:0000256" key="2">
    <source>
        <dbReference type="ARBA" id="ARBA00023295"/>
    </source>
</evidence>
<accession>A0A2T5GHW6</accession>
<evidence type="ECO:0000313" key="7">
    <source>
        <dbReference type="Proteomes" id="UP000244189"/>
    </source>
</evidence>
<keyword evidence="3" id="KW-0732">Signal</keyword>
<dbReference type="GO" id="GO:0004565">
    <property type="term" value="F:beta-galactosidase activity"/>
    <property type="evidence" value="ECO:0007669"/>
    <property type="project" value="InterPro"/>
</dbReference>
<name>A0A2T5GHW6_9SPHN</name>
<dbReference type="FunFam" id="3.20.20.80:FF:000135">
    <property type="entry name" value="Beta-galactosidase, putative, bgl35A"/>
    <property type="match status" value="1"/>
</dbReference>
<evidence type="ECO:0000313" key="6">
    <source>
        <dbReference type="EMBL" id="PTQ58903.1"/>
    </source>
</evidence>
<evidence type="ECO:0000256" key="3">
    <source>
        <dbReference type="SAM" id="SignalP"/>
    </source>
</evidence>
<protein>
    <submittedName>
        <fullName evidence="6">Beta-galactosidase GanA</fullName>
    </submittedName>
</protein>
<dbReference type="Pfam" id="PF02449">
    <property type="entry name" value="Glyco_hydro_42"/>
    <property type="match status" value="1"/>
</dbReference>